<dbReference type="PANTHER" id="PTHR10366">
    <property type="entry name" value="NAD DEPENDENT EPIMERASE/DEHYDRATASE"/>
    <property type="match status" value="1"/>
</dbReference>
<evidence type="ECO:0000259" key="3">
    <source>
        <dbReference type="Pfam" id="PF01370"/>
    </source>
</evidence>
<evidence type="ECO:0000256" key="2">
    <source>
        <dbReference type="ARBA" id="ARBA00023445"/>
    </source>
</evidence>
<reference evidence="4 5" key="1">
    <citation type="submission" date="2018-05" db="EMBL/GenBank/DDBJ databases">
        <title>Whole genome sequencing for identification of molecular markers to develop diagnostic detection tools for the regulated plant pathogen Lachnellula willkommii.</title>
        <authorList>
            <person name="Giroux E."/>
            <person name="Bilodeau G."/>
        </authorList>
    </citation>
    <scope>NUCLEOTIDE SEQUENCE [LARGE SCALE GENOMIC DNA]</scope>
    <source>
        <strain evidence="4 5">CBS 625.97</strain>
    </source>
</reference>
<evidence type="ECO:0000313" key="4">
    <source>
        <dbReference type="EMBL" id="TVY58114.1"/>
    </source>
</evidence>
<name>A0A7D8YSF1_9HELO</name>
<dbReference type="Gene3D" id="3.40.50.720">
    <property type="entry name" value="NAD(P)-binding Rossmann-like Domain"/>
    <property type="match status" value="1"/>
</dbReference>
<dbReference type="AlphaFoldDB" id="A0A7D8YSF1"/>
<dbReference type="InterPro" id="IPR001509">
    <property type="entry name" value="Epimerase_deHydtase"/>
</dbReference>
<dbReference type="GO" id="GO:0016616">
    <property type="term" value="F:oxidoreductase activity, acting on the CH-OH group of donors, NAD or NADP as acceptor"/>
    <property type="evidence" value="ECO:0007669"/>
    <property type="project" value="TreeGrafter"/>
</dbReference>
<proteinExistence type="inferred from homology"/>
<accession>A0A7D8YSF1</accession>
<dbReference type="InterPro" id="IPR050425">
    <property type="entry name" value="NAD(P)_dehydrat-like"/>
</dbReference>
<gene>
    <name evidence="4" type="primary">azaE_0</name>
    <name evidence="4" type="ORF">LCER1_G001621</name>
</gene>
<dbReference type="Proteomes" id="UP000481288">
    <property type="component" value="Unassembled WGS sequence"/>
</dbReference>
<dbReference type="EMBL" id="QGMG01000057">
    <property type="protein sequence ID" value="TVY58114.1"/>
    <property type="molecule type" value="Genomic_DNA"/>
</dbReference>
<sequence length="285" mass="30745">MTAPHAFDAAVRSTPPLTAVIHQASPFFFANIASNADFLDPAINGTTALLRAIKAHAPSVRRVIYTSSCAAVFDFDAPVASNPARIYTAQDWNPITYAQALTGTKADAYRASKKFAELAAWKFVEEENPGFDLVSINPPMIWGPAVRASKRIADVNESNARIYAQFVNSRKEAAVPDNGLHLYVDVRDLAVAHVRAVTEPRAGGERIIVCARAVSAQGICDVLRGNIAELGERTPVGMPGTSSLPEGAFGVSSEKVESILGCVFRRQEETFVEMGKQLLEIEARS</sequence>
<dbReference type="OrthoDB" id="2735536at2759"/>
<comment type="similarity">
    <text evidence="2">Belongs to the NAD(P)-dependent epimerase/dehydratase family. Dihydroflavonol-4-reductase subfamily.</text>
</comment>
<keyword evidence="1" id="KW-0560">Oxidoreductase</keyword>
<evidence type="ECO:0000256" key="1">
    <source>
        <dbReference type="ARBA" id="ARBA00023002"/>
    </source>
</evidence>
<organism evidence="4 5">
    <name type="scientific">Lachnellula cervina</name>
    <dbReference type="NCBI Taxonomy" id="1316786"/>
    <lineage>
        <taxon>Eukaryota</taxon>
        <taxon>Fungi</taxon>
        <taxon>Dikarya</taxon>
        <taxon>Ascomycota</taxon>
        <taxon>Pezizomycotina</taxon>
        <taxon>Leotiomycetes</taxon>
        <taxon>Helotiales</taxon>
        <taxon>Lachnaceae</taxon>
        <taxon>Lachnellula</taxon>
    </lineage>
</organism>
<evidence type="ECO:0000313" key="5">
    <source>
        <dbReference type="Proteomes" id="UP000481288"/>
    </source>
</evidence>
<dbReference type="SUPFAM" id="SSF51735">
    <property type="entry name" value="NAD(P)-binding Rossmann-fold domains"/>
    <property type="match status" value="1"/>
</dbReference>
<dbReference type="PANTHER" id="PTHR10366:SF564">
    <property type="entry name" value="STEROL-4-ALPHA-CARBOXYLATE 3-DEHYDROGENASE, DECARBOXYLATING"/>
    <property type="match status" value="1"/>
</dbReference>
<dbReference type="InterPro" id="IPR036291">
    <property type="entry name" value="NAD(P)-bd_dom_sf"/>
</dbReference>
<keyword evidence="5" id="KW-1185">Reference proteome</keyword>
<protein>
    <submittedName>
        <fullName evidence="4">Ketoreductase azaE</fullName>
    </submittedName>
</protein>
<dbReference type="Pfam" id="PF01370">
    <property type="entry name" value="Epimerase"/>
    <property type="match status" value="1"/>
</dbReference>
<feature type="domain" description="NAD-dependent epimerase/dehydratase" evidence="3">
    <location>
        <begin position="3"/>
        <end position="208"/>
    </location>
</feature>
<comment type="caution">
    <text evidence="4">The sequence shown here is derived from an EMBL/GenBank/DDBJ whole genome shotgun (WGS) entry which is preliminary data.</text>
</comment>